<dbReference type="GO" id="GO:0045892">
    <property type="term" value="P:negative regulation of DNA-templated transcription"/>
    <property type="evidence" value="ECO:0007669"/>
    <property type="project" value="TreeGrafter"/>
</dbReference>
<organism evidence="5 6">
    <name type="scientific">Streptococcus dysgalactiae</name>
    <dbReference type="NCBI Taxonomy" id="1334"/>
    <lineage>
        <taxon>Bacteria</taxon>
        <taxon>Bacillati</taxon>
        <taxon>Bacillota</taxon>
        <taxon>Bacilli</taxon>
        <taxon>Lactobacillales</taxon>
        <taxon>Streptococcaceae</taxon>
        <taxon>Streptococcus</taxon>
    </lineage>
</organism>
<dbReference type="InterPro" id="IPR011663">
    <property type="entry name" value="UTRA"/>
</dbReference>
<dbReference type="CDD" id="cd07377">
    <property type="entry name" value="WHTH_GntR"/>
    <property type="match status" value="1"/>
</dbReference>
<dbReference type="Proteomes" id="UP001164948">
    <property type="component" value="Chromosome"/>
</dbReference>
<dbReference type="PRINTS" id="PR00035">
    <property type="entry name" value="HTHGNTR"/>
</dbReference>
<dbReference type="Pfam" id="PF00392">
    <property type="entry name" value="GntR"/>
    <property type="match status" value="1"/>
</dbReference>
<evidence type="ECO:0000256" key="2">
    <source>
        <dbReference type="ARBA" id="ARBA00023125"/>
    </source>
</evidence>
<gene>
    <name evidence="5" type="ORF">MP619_01505</name>
</gene>
<dbReference type="InterPro" id="IPR036390">
    <property type="entry name" value="WH_DNA-bd_sf"/>
</dbReference>
<dbReference type="GO" id="GO:0003677">
    <property type="term" value="F:DNA binding"/>
    <property type="evidence" value="ECO:0007669"/>
    <property type="project" value="UniProtKB-KW"/>
</dbReference>
<evidence type="ECO:0000259" key="4">
    <source>
        <dbReference type="PROSITE" id="PS50949"/>
    </source>
</evidence>
<evidence type="ECO:0000313" key="5">
    <source>
        <dbReference type="EMBL" id="WAI93316.1"/>
    </source>
</evidence>
<name>A0AAE9UME5_STRDY</name>
<dbReference type="Gene3D" id="1.10.10.10">
    <property type="entry name" value="Winged helix-like DNA-binding domain superfamily/Winged helix DNA-binding domain"/>
    <property type="match status" value="1"/>
</dbReference>
<dbReference type="InterPro" id="IPR050679">
    <property type="entry name" value="Bact_HTH_transcr_reg"/>
</dbReference>
<dbReference type="Pfam" id="PF07702">
    <property type="entry name" value="UTRA"/>
    <property type="match status" value="1"/>
</dbReference>
<dbReference type="InterPro" id="IPR028978">
    <property type="entry name" value="Chorismate_lyase_/UTRA_dom_sf"/>
</dbReference>
<dbReference type="SUPFAM" id="SSF46785">
    <property type="entry name" value="Winged helix' DNA-binding domain"/>
    <property type="match status" value="1"/>
</dbReference>
<evidence type="ECO:0000313" key="6">
    <source>
        <dbReference type="Proteomes" id="UP001164948"/>
    </source>
</evidence>
<dbReference type="RefSeq" id="WP_268227812.1">
    <property type="nucleotide sequence ID" value="NZ_CP095081.1"/>
</dbReference>
<dbReference type="GO" id="GO:0003700">
    <property type="term" value="F:DNA-binding transcription factor activity"/>
    <property type="evidence" value="ECO:0007669"/>
    <property type="project" value="InterPro"/>
</dbReference>
<dbReference type="EMBL" id="CP095081">
    <property type="protein sequence ID" value="WAI93316.1"/>
    <property type="molecule type" value="Genomic_DNA"/>
</dbReference>
<evidence type="ECO:0000256" key="3">
    <source>
        <dbReference type="ARBA" id="ARBA00023163"/>
    </source>
</evidence>
<dbReference type="InterPro" id="IPR036388">
    <property type="entry name" value="WH-like_DNA-bd_sf"/>
</dbReference>
<evidence type="ECO:0000256" key="1">
    <source>
        <dbReference type="ARBA" id="ARBA00023015"/>
    </source>
</evidence>
<dbReference type="PROSITE" id="PS50949">
    <property type="entry name" value="HTH_GNTR"/>
    <property type="match status" value="1"/>
</dbReference>
<dbReference type="SMART" id="SM00345">
    <property type="entry name" value="HTH_GNTR"/>
    <property type="match status" value="1"/>
</dbReference>
<dbReference type="Gene3D" id="3.40.1410.10">
    <property type="entry name" value="Chorismate lyase-like"/>
    <property type="match status" value="1"/>
</dbReference>
<dbReference type="PANTHER" id="PTHR44846:SF1">
    <property type="entry name" value="MANNOSYL-D-GLYCERATE TRANSPORT_METABOLISM SYSTEM REPRESSOR MNGR-RELATED"/>
    <property type="match status" value="1"/>
</dbReference>
<dbReference type="SUPFAM" id="SSF64288">
    <property type="entry name" value="Chorismate lyase-like"/>
    <property type="match status" value="1"/>
</dbReference>
<feature type="domain" description="HTH gntR-type" evidence="4">
    <location>
        <begin position="5"/>
        <end position="73"/>
    </location>
</feature>
<reference evidence="5" key="1">
    <citation type="submission" date="2022-03" db="EMBL/GenBank/DDBJ databases">
        <title>Characterization and genomic analysis of a Streptococcus dysgalactiae associated with cultured channel catfish mortalities in China.</title>
        <authorList>
            <person name="Wang J."/>
            <person name="Geng Y."/>
        </authorList>
    </citation>
    <scope>NUCLEOTIDE SEQUENCE</scope>
    <source>
        <strain evidence="5">WJ001</strain>
    </source>
</reference>
<accession>A0AAE9UME5</accession>
<proteinExistence type="predicted"/>
<dbReference type="AlphaFoldDB" id="A0AAE9UME5"/>
<keyword evidence="2" id="KW-0238">DNA-binding</keyword>
<dbReference type="InterPro" id="IPR000524">
    <property type="entry name" value="Tscrpt_reg_HTH_GntR"/>
</dbReference>
<protein>
    <submittedName>
        <fullName evidence="5">GntR family transcriptional regulator</fullName>
    </submittedName>
</protein>
<sequence length="236" mass="27373">MKSKVRPSDFIYEKFLKYLKDNNFPPGTKLPSEREISKMWNINRSTLRSALDRLENEGKLYIKKGSGIYVSTSKVIRNIQNSFSTTQTMSDIDGKFTSILLTEEKILANKQIAKSLKVRLGYDIYFIKRLRLLDNTPIMIESSFIKYEDYKLLKNINLETDSLYECLKNVGLEVVKGVETLELIKADKEVQNLLKINSSDFIFYQEGISYDKTGIPIEYFQSSYNGKLISFESWIT</sequence>
<keyword evidence="3" id="KW-0804">Transcription</keyword>
<keyword evidence="1" id="KW-0805">Transcription regulation</keyword>
<dbReference type="PANTHER" id="PTHR44846">
    <property type="entry name" value="MANNOSYL-D-GLYCERATE TRANSPORT/METABOLISM SYSTEM REPRESSOR MNGR-RELATED"/>
    <property type="match status" value="1"/>
</dbReference>
<dbReference type="SMART" id="SM00866">
    <property type="entry name" value="UTRA"/>
    <property type="match status" value="1"/>
</dbReference>